<keyword evidence="1" id="KW-0812">Transmembrane</keyword>
<organism evidence="2 3">
    <name type="scientific">Cyberlindnera jadinii (strain ATCC 18201 / CBS 1600 / BCRC 20928 / JCM 3617 / NBRC 0987 / NRRL Y-1542)</name>
    <name type="common">Torula yeast</name>
    <name type="synonym">Candida utilis</name>
    <dbReference type="NCBI Taxonomy" id="983966"/>
    <lineage>
        <taxon>Eukaryota</taxon>
        <taxon>Fungi</taxon>
        <taxon>Dikarya</taxon>
        <taxon>Ascomycota</taxon>
        <taxon>Saccharomycotina</taxon>
        <taxon>Saccharomycetes</taxon>
        <taxon>Phaffomycetales</taxon>
        <taxon>Phaffomycetaceae</taxon>
        <taxon>Cyberlindnera</taxon>
    </lineage>
</organism>
<dbReference type="AlphaFoldDB" id="A0A1E4S6Y8"/>
<evidence type="ECO:0000313" key="2">
    <source>
        <dbReference type="EMBL" id="ODV75294.1"/>
    </source>
</evidence>
<gene>
    <name evidence="2" type="ORF">CYBJADRAFT_171223</name>
</gene>
<feature type="non-terminal residue" evidence="2">
    <location>
        <position position="1"/>
    </location>
</feature>
<evidence type="ECO:0000256" key="1">
    <source>
        <dbReference type="SAM" id="Phobius"/>
    </source>
</evidence>
<keyword evidence="1" id="KW-1133">Transmembrane helix</keyword>
<sequence>VVETKVEGSQTIVTTRTVTSTLAEASGTNGSYRATVEEETVIVTGAGDAIQSSVSGADGAVTTQVVVSQFDGGAVRIMGSALTAMLIGILLF</sequence>
<dbReference type="EMBL" id="KV453926">
    <property type="protein sequence ID" value="ODV75294.1"/>
    <property type="molecule type" value="Genomic_DNA"/>
</dbReference>
<feature type="transmembrane region" description="Helical" evidence="1">
    <location>
        <begin position="73"/>
        <end position="91"/>
    </location>
</feature>
<proteinExistence type="predicted"/>
<keyword evidence="3" id="KW-1185">Reference proteome</keyword>
<accession>A0A1E4S6Y8</accession>
<keyword evidence="1" id="KW-0472">Membrane</keyword>
<dbReference type="RefSeq" id="XP_020072333.1">
    <property type="nucleotide sequence ID" value="XM_020216197.1"/>
</dbReference>
<reference evidence="2 3" key="1">
    <citation type="journal article" date="2016" name="Proc. Natl. Acad. Sci. U.S.A.">
        <title>Comparative genomics of biotechnologically important yeasts.</title>
        <authorList>
            <person name="Riley R."/>
            <person name="Haridas S."/>
            <person name="Wolfe K.H."/>
            <person name="Lopes M.R."/>
            <person name="Hittinger C.T."/>
            <person name="Goeker M."/>
            <person name="Salamov A.A."/>
            <person name="Wisecaver J.H."/>
            <person name="Long T.M."/>
            <person name="Calvey C.H."/>
            <person name="Aerts A.L."/>
            <person name="Barry K.W."/>
            <person name="Choi C."/>
            <person name="Clum A."/>
            <person name="Coughlan A.Y."/>
            <person name="Deshpande S."/>
            <person name="Douglass A.P."/>
            <person name="Hanson S.J."/>
            <person name="Klenk H.-P."/>
            <person name="LaButti K.M."/>
            <person name="Lapidus A."/>
            <person name="Lindquist E.A."/>
            <person name="Lipzen A.M."/>
            <person name="Meier-Kolthoff J.P."/>
            <person name="Ohm R.A."/>
            <person name="Otillar R.P."/>
            <person name="Pangilinan J.L."/>
            <person name="Peng Y."/>
            <person name="Rokas A."/>
            <person name="Rosa C.A."/>
            <person name="Scheuner C."/>
            <person name="Sibirny A.A."/>
            <person name="Slot J.C."/>
            <person name="Stielow J.B."/>
            <person name="Sun H."/>
            <person name="Kurtzman C.P."/>
            <person name="Blackwell M."/>
            <person name="Grigoriev I.V."/>
            <person name="Jeffries T.W."/>
        </authorList>
    </citation>
    <scope>NUCLEOTIDE SEQUENCE [LARGE SCALE GENOMIC DNA]</scope>
    <source>
        <strain evidence="3">ATCC 18201 / CBS 1600 / BCRC 20928 / JCM 3617 / NBRC 0987 / NRRL Y-1542</strain>
    </source>
</reference>
<dbReference type="GeneID" id="30990593"/>
<name>A0A1E4S6Y8_CYBJN</name>
<dbReference type="Proteomes" id="UP000094389">
    <property type="component" value="Unassembled WGS sequence"/>
</dbReference>
<protein>
    <submittedName>
        <fullName evidence="2">Uncharacterized protein</fullName>
    </submittedName>
</protein>
<evidence type="ECO:0000313" key="3">
    <source>
        <dbReference type="Proteomes" id="UP000094389"/>
    </source>
</evidence>